<evidence type="ECO:0000313" key="2">
    <source>
        <dbReference type="Proteomes" id="UP001165064"/>
    </source>
</evidence>
<name>A0ACB5TB00_AMBMO</name>
<proteinExistence type="predicted"/>
<accession>A0ACB5TB00</accession>
<reference evidence="1" key="1">
    <citation type="submission" date="2023-04" db="EMBL/GenBank/DDBJ databases">
        <title>Ambrosiozyma monospora NBRC 10751.</title>
        <authorList>
            <person name="Ichikawa N."/>
            <person name="Sato H."/>
            <person name="Tonouchi N."/>
        </authorList>
    </citation>
    <scope>NUCLEOTIDE SEQUENCE</scope>
    <source>
        <strain evidence="1">NBRC 10751</strain>
    </source>
</reference>
<gene>
    <name evidence="1" type="ORF">Amon02_000649700</name>
</gene>
<sequence>MKFEYTGTKTYKSHNLQKSNISPSWLENDQRMLRLFLDANRDRYSAENSPVSDFSCSATNFFSDADETDLFTVDFDTLLPSPFLYFRGIKPDVELSSSPSHSSSSLPCSNPLQVNQLLNPIDNMTTPDLTPDTTTNPNPKMNGCMNTENHGETNLRKKPNKVVKPQIRKSKTKACTTKTKAILNSQSRAYNSKSKASKFKTELATITAKSRKKQTGKSHSSGKDPKTIKYNLLSEEPDECEPDYTYMKLQKHQVFNGVTLEILNDMGITPLDHKMYYEANPKFSESNLYEPAVNMRTIILADKDGNYVEPMGGESGVRRTGGINNCGKPKNTNNINSNKVNQTHFQKTKRTLQPGNWSLCPLCPLPLDNADSLANAMSHCMFRRNDSNYLHHLIQYHGVFSHGGLVKEPDYKGWATSNYDKKPVEVVECLYCLEDNLKVNKSCCDGNDGNDCSSDGDDDFEEKGYDAHDCNDGNYDVENEELANQKVDRVYIKLKKYNPGKPTANRFLKYLRHVKNCHYDRKNQKIDY</sequence>
<evidence type="ECO:0000313" key="1">
    <source>
        <dbReference type="EMBL" id="GME83915.1"/>
    </source>
</evidence>
<comment type="caution">
    <text evidence="1">The sequence shown here is derived from an EMBL/GenBank/DDBJ whole genome shotgun (WGS) entry which is preliminary data.</text>
</comment>
<organism evidence="1 2">
    <name type="scientific">Ambrosiozyma monospora</name>
    <name type="common">Yeast</name>
    <name type="synonym">Endomycopsis monosporus</name>
    <dbReference type="NCBI Taxonomy" id="43982"/>
    <lineage>
        <taxon>Eukaryota</taxon>
        <taxon>Fungi</taxon>
        <taxon>Dikarya</taxon>
        <taxon>Ascomycota</taxon>
        <taxon>Saccharomycotina</taxon>
        <taxon>Pichiomycetes</taxon>
        <taxon>Pichiales</taxon>
        <taxon>Pichiaceae</taxon>
        <taxon>Ambrosiozyma</taxon>
    </lineage>
</organism>
<keyword evidence="2" id="KW-1185">Reference proteome</keyword>
<dbReference type="Proteomes" id="UP001165064">
    <property type="component" value="Unassembled WGS sequence"/>
</dbReference>
<protein>
    <submittedName>
        <fullName evidence="1">Unnamed protein product</fullName>
    </submittedName>
</protein>
<dbReference type="EMBL" id="BSXS01005093">
    <property type="protein sequence ID" value="GME83915.1"/>
    <property type="molecule type" value="Genomic_DNA"/>
</dbReference>